<dbReference type="RefSeq" id="WP_074439017.1">
    <property type="nucleotide sequence ID" value="NZ_CAWMQZ010000004.1"/>
</dbReference>
<dbReference type="InterPro" id="IPR011009">
    <property type="entry name" value="Kinase-like_dom_sf"/>
</dbReference>
<dbReference type="EC" id="2.7.11.1" evidence="11"/>
<organism evidence="13 14">
    <name type="scientific">Photorhabdus australis subsp. thailandensis</name>
    <dbReference type="NCBI Taxonomy" id="2805096"/>
    <lineage>
        <taxon>Bacteria</taxon>
        <taxon>Pseudomonadati</taxon>
        <taxon>Pseudomonadota</taxon>
        <taxon>Gammaproteobacteria</taxon>
        <taxon>Enterobacterales</taxon>
        <taxon>Morganellaceae</taxon>
        <taxon>Photorhabdus</taxon>
    </lineage>
</organism>
<dbReference type="STRING" id="286156.Ppb6_00013"/>
<comment type="subcellular location">
    <subcellularLocation>
        <location evidence="11">Cytoplasm</location>
    </subcellularLocation>
</comment>
<dbReference type="AlphaFoldDB" id="A0A1C0UA37"/>
<comment type="caution">
    <text evidence="13">The sequence shown here is derived from an EMBL/GenBank/DDBJ whole genome shotgun (WGS) entry which is preliminary data.</text>
</comment>
<comment type="cofactor">
    <cofactor evidence="11">
        <name>Mg(2+)</name>
        <dbReference type="ChEBI" id="CHEBI:18420"/>
    </cofactor>
</comment>
<evidence type="ECO:0000256" key="4">
    <source>
        <dbReference type="ARBA" id="ARBA00022679"/>
    </source>
</evidence>
<feature type="binding site" evidence="11">
    <location>
        <position position="219"/>
    </location>
    <ligand>
        <name>Mg(2+)</name>
        <dbReference type="ChEBI" id="CHEBI:18420"/>
    </ligand>
</feature>
<dbReference type="InterPro" id="IPR002575">
    <property type="entry name" value="Aminoglycoside_PTrfase"/>
</dbReference>
<protein>
    <recommendedName>
        <fullName evidence="11">Stress response kinase A</fullName>
        <ecNumber evidence="11">2.7.11.1</ecNumber>
    </recommendedName>
    <alternativeName>
        <fullName evidence="11">Serine/threonine-protein kinase SrkA</fullName>
    </alternativeName>
</protein>
<dbReference type="GO" id="GO:0004674">
    <property type="term" value="F:protein serine/threonine kinase activity"/>
    <property type="evidence" value="ECO:0007669"/>
    <property type="project" value="UniProtKB-UniRule"/>
</dbReference>
<keyword evidence="8 11" id="KW-0067">ATP-binding</keyword>
<dbReference type="GO" id="GO:0106310">
    <property type="term" value="F:protein serine kinase activity"/>
    <property type="evidence" value="ECO:0007669"/>
    <property type="project" value="RHEA"/>
</dbReference>
<feature type="active site" evidence="11">
    <location>
        <position position="219"/>
    </location>
</feature>
<comment type="catalytic activity">
    <reaction evidence="11">
        <text>L-threonyl-[protein] + ATP = O-phospho-L-threonyl-[protein] + ADP + H(+)</text>
        <dbReference type="Rhea" id="RHEA:46608"/>
        <dbReference type="Rhea" id="RHEA-COMP:11060"/>
        <dbReference type="Rhea" id="RHEA-COMP:11605"/>
        <dbReference type="ChEBI" id="CHEBI:15378"/>
        <dbReference type="ChEBI" id="CHEBI:30013"/>
        <dbReference type="ChEBI" id="CHEBI:30616"/>
        <dbReference type="ChEBI" id="CHEBI:61977"/>
        <dbReference type="ChEBI" id="CHEBI:456216"/>
        <dbReference type="EC" id="2.7.11.1"/>
    </reaction>
</comment>
<accession>A0A1C0UA37</accession>
<evidence type="ECO:0000313" key="14">
    <source>
        <dbReference type="Proteomes" id="UP000093476"/>
    </source>
</evidence>
<evidence type="ECO:0000259" key="12">
    <source>
        <dbReference type="Pfam" id="PF01636"/>
    </source>
</evidence>
<comment type="subunit">
    <text evidence="11">Monomer.</text>
</comment>
<proteinExistence type="inferred from homology"/>
<evidence type="ECO:0000256" key="11">
    <source>
        <dbReference type="HAMAP-Rule" id="MF_01497"/>
    </source>
</evidence>
<evidence type="ECO:0000256" key="5">
    <source>
        <dbReference type="ARBA" id="ARBA00022723"/>
    </source>
</evidence>
<dbReference type="SUPFAM" id="SSF56112">
    <property type="entry name" value="Protein kinase-like (PK-like)"/>
    <property type="match status" value="1"/>
</dbReference>
<sequence>MLTNQAAFNFRELTPDLIMDALMQTGLYIDSGLTELNSYENRVYQFTDENRKRYVVKFYRPLRWDRQQIQEEHDFSLALQQADLPVAAPLVFDQQTVLTFKDFFFAVFPSIGGRQYESDNLFQLEDVGRLLGRIHQIGYQQKFTTRPTIGLSEYLYQPRQFLAECEWLPSAHKVQFLAILDDLISVVESNWREEWQILRLHGDCHPGNILWRDEAWFVDLDDARNGPAIQDLWMLLHGSRQEQQLQLDILLEAYNEFTNFDLEELSLIEPLRAMRMVHYLAWVVRRWQDPAFPKAFPWMTDTDFWLKQTSLFSEQIKLLQEPPLQLSPMY</sequence>
<dbReference type="GO" id="GO:0005524">
    <property type="term" value="F:ATP binding"/>
    <property type="evidence" value="ECO:0007669"/>
    <property type="project" value="UniProtKB-UniRule"/>
</dbReference>
<dbReference type="PANTHER" id="PTHR39573">
    <property type="entry name" value="STRESS RESPONSE KINASE A"/>
    <property type="match status" value="1"/>
</dbReference>
<keyword evidence="7 11" id="KW-0418">Kinase</keyword>
<keyword evidence="5 11" id="KW-0479">Metal-binding</keyword>
<evidence type="ECO:0000256" key="9">
    <source>
        <dbReference type="ARBA" id="ARBA00022842"/>
    </source>
</evidence>
<evidence type="ECO:0000313" key="13">
    <source>
        <dbReference type="EMBL" id="OCQ54753.1"/>
    </source>
</evidence>
<keyword evidence="3 11" id="KW-0597">Phosphoprotein</keyword>
<keyword evidence="9 11" id="KW-0460">Magnesium</keyword>
<dbReference type="InterPro" id="IPR032882">
    <property type="entry name" value="SrkA/RdoA"/>
</dbReference>
<feature type="binding site" evidence="11">
    <location>
        <position position="208"/>
    </location>
    <ligand>
        <name>Mg(2+)</name>
        <dbReference type="ChEBI" id="CHEBI:18420"/>
    </ligand>
</feature>
<dbReference type="Proteomes" id="UP000093476">
    <property type="component" value="Unassembled WGS sequence"/>
</dbReference>
<evidence type="ECO:0000256" key="8">
    <source>
        <dbReference type="ARBA" id="ARBA00022840"/>
    </source>
</evidence>
<dbReference type="Gene3D" id="1.10.510.10">
    <property type="entry name" value="Transferase(Phosphotransferase) domain 1"/>
    <property type="match status" value="1"/>
</dbReference>
<keyword evidence="10 11" id="KW-0346">Stress response</keyword>
<dbReference type="GO" id="GO:0000287">
    <property type="term" value="F:magnesium ion binding"/>
    <property type="evidence" value="ECO:0007669"/>
    <property type="project" value="UniProtKB-UniRule"/>
</dbReference>
<comment type="similarity">
    <text evidence="11">Belongs to the SrkA/RdoA protein kinase family.</text>
</comment>
<feature type="active site" description="Proton acceptor" evidence="11">
    <location>
        <position position="203"/>
    </location>
</feature>
<reference evidence="13 14" key="1">
    <citation type="submission" date="2015-12" db="EMBL/GenBank/DDBJ databases">
        <title>Genome comparisons provide insights into the role of secondary metabolites in the pathogenic phase of the Photorhabdus life cycle.</title>
        <authorList>
            <person name="Tobias N.J."/>
            <person name="Mishra B."/>
            <person name="Gupta D.K."/>
            <person name="Thines M."/>
            <person name="Stinear T.P."/>
            <person name="Bode H.B."/>
        </authorList>
    </citation>
    <scope>NUCLEOTIDE SEQUENCE [LARGE SCALE GENOMIC DNA]</scope>
    <source>
        <strain evidence="13 14">PB68.1</strain>
    </source>
</reference>
<evidence type="ECO:0000256" key="7">
    <source>
        <dbReference type="ARBA" id="ARBA00022777"/>
    </source>
</evidence>
<dbReference type="Gene3D" id="3.30.200.70">
    <property type="match status" value="1"/>
</dbReference>
<feature type="site" description="ATP" evidence="11">
    <location>
        <position position="38"/>
    </location>
</feature>
<evidence type="ECO:0000256" key="6">
    <source>
        <dbReference type="ARBA" id="ARBA00022741"/>
    </source>
</evidence>
<comment type="function">
    <text evidence="11">A protein kinase that phosphorylates Ser and Thr residues. Probably acts to suppress the effects of stress linked to accumulation of reactive oxygen species. Probably involved in the extracytoplasmic stress response.</text>
</comment>
<evidence type="ECO:0000256" key="10">
    <source>
        <dbReference type="ARBA" id="ARBA00023016"/>
    </source>
</evidence>
<dbReference type="Gene3D" id="1.20.1270.170">
    <property type="match status" value="1"/>
</dbReference>
<dbReference type="GO" id="GO:0005737">
    <property type="term" value="C:cytoplasm"/>
    <property type="evidence" value="ECO:0007669"/>
    <property type="project" value="UniProtKB-SubCell"/>
</dbReference>
<evidence type="ECO:0000256" key="1">
    <source>
        <dbReference type="ARBA" id="ARBA00022490"/>
    </source>
</evidence>
<keyword evidence="4 11" id="KW-0808">Transferase</keyword>
<comment type="catalytic activity">
    <reaction evidence="11">
        <text>L-seryl-[protein] + ATP = O-phospho-L-seryl-[protein] + ADP + H(+)</text>
        <dbReference type="Rhea" id="RHEA:17989"/>
        <dbReference type="Rhea" id="RHEA-COMP:9863"/>
        <dbReference type="Rhea" id="RHEA-COMP:11604"/>
        <dbReference type="ChEBI" id="CHEBI:15378"/>
        <dbReference type="ChEBI" id="CHEBI:29999"/>
        <dbReference type="ChEBI" id="CHEBI:30616"/>
        <dbReference type="ChEBI" id="CHEBI:83421"/>
        <dbReference type="ChEBI" id="CHEBI:456216"/>
        <dbReference type="EC" id="2.7.11.1"/>
    </reaction>
</comment>
<evidence type="ECO:0000256" key="3">
    <source>
        <dbReference type="ARBA" id="ARBA00022553"/>
    </source>
</evidence>
<gene>
    <name evidence="11" type="primary">srkA</name>
    <name evidence="13" type="ORF">Ppb6_00013</name>
</gene>
<feature type="domain" description="Aminoglycoside phosphotransferase" evidence="12">
    <location>
        <begin position="34"/>
        <end position="264"/>
    </location>
</feature>
<dbReference type="Pfam" id="PF01636">
    <property type="entry name" value="APH"/>
    <property type="match status" value="1"/>
</dbReference>
<dbReference type="EMBL" id="LOMY01000004">
    <property type="protein sequence ID" value="OCQ54753.1"/>
    <property type="molecule type" value="Genomic_DNA"/>
</dbReference>
<keyword evidence="6 11" id="KW-0547">Nucleotide-binding</keyword>
<dbReference type="HAMAP" id="MF_01497">
    <property type="entry name" value="SrkA_kinase"/>
    <property type="match status" value="1"/>
</dbReference>
<keyword evidence="2 11" id="KW-0723">Serine/threonine-protein kinase</keyword>
<evidence type="ECO:0000256" key="2">
    <source>
        <dbReference type="ARBA" id="ARBA00022527"/>
    </source>
</evidence>
<dbReference type="PATRIC" id="fig|286156.4.peg.17"/>
<name>A0A1C0UA37_9GAMM</name>
<keyword evidence="14" id="KW-1185">Reference proteome</keyword>
<dbReference type="PANTHER" id="PTHR39573:SF1">
    <property type="entry name" value="STRESS RESPONSE KINASE A"/>
    <property type="match status" value="1"/>
</dbReference>
<keyword evidence="1 11" id="KW-0963">Cytoplasm</keyword>
<dbReference type="NCBIfam" id="NF008738">
    <property type="entry name" value="PRK11768.1"/>
    <property type="match status" value="1"/>
</dbReference>